<evidence type="ECO:0000256" key="1">
    <source>
        <dbReference type="ARBA" id="ARBA00004141"/>
    </source>
</evidence>
<evidence type="ECO:0000256" key="7">
    <source>
        <dbReference type="RuleBase" id="RU362044"/>
    </source>
</evidence>
<organism evidence="8 9">
    <name type="scientific">candidate division TM6 bacterium JCVI TM6SC1</name>
    <dbReference type="NCBI Taxonomy" id="1306947"/>
    <lineage>
        <taxon>Bacteria</taxon>
        <taxon>Candidatus Babelota</taxon>
        <taxon>Vermiphilus</taxon>
    </lineage>
</organism>
<evidence type="ECO:0008006" key="10">
    <source>
        <dbReference type="Google" id="ProtNLM"/>
    </source>
</evidence>
<dbReference type="PANTHER" id="PTHR30188:SF4">
    <property type="entry name" value="PROTEIN TRIGALACTOSYLDIACYLGLYCEROL 1, CHLOROPLASTIC"/>
    <property type="match status" value="1"/>
</dbReference>
<feature type="transmembrane region" description="Helical" evidence="7">
    <location>
        <begin position="57"/>
        <end position="79"/>
    </location>
</feature>
<keyword evidence="5 7" id="KW-1133">Transmembrane helix</keyword>
<dbReference type="STRING" id="1306947.J120_00270"/>
<dbReference type="Proteomes" id="UP000032214">
    <property type="component" value="Unassembled WGS sequence"/>
</dbReference>
<dbReference type="EMBL" id="ARQD01000001">
    <property type="protein sequence ID" value="KIX85408.1"/>
    <property type="molecule type" value="Genomic_DNA"/>
</dbReference>
<evidence type="ECO:0000256" key="3">
    <source>
        <dbReference type="ARBA" id="ARBA00022448"/>
    </source>
</evidence>
<proteinExistence type="inferred from homology"/>
<feature type="transmembrane region" description="Helical" evidence="7">
    <location>
        <begin position="231"/>
        <end position="253"/>
    </location>
</feature>
<dbReference type="NCBIfam" id="TIGR00056">
    <property type="entry name" value="MlaE family lipid ABC transporter permease subunit"/>
    <property type="match status" value="1"/>
</dbReference>
<feature type="transmembrane region" description="Helical" evidence="7">
    <location>
        <begin position="21"/>
        <end position="37"/>
    </location>
</feature>
<evidence type="ECO:0000313" key="8">
    <source>
        <dbReference type="EMBL" id="KIX85408.1"/>
    </source>
</evidence>
<sequence>MLLSQVPERIGTHVVRICNQLGTAVLFLYRALVSIATTAPKLDKLLEQMGRIGVESFYIVALTGLFAGMVLCLQLYIAAQRFAGDQFVSPALALGIIRELGPVFTGLMVSGRAGSAIAAELGTMQISEQIDALKTLQIDPFRYLIAPRIVASTFMLPLLGLFCMICGIIGGWIVYVAVLGLNSEVYLEGIKTVVTLKDITGGLTKCAVFGLILAWIGCYKGYITTGGAKGVGINTTATVVTSSILILASNYFLTKLLESL</sequence>
<feature type="transmembrane region" description="Helical" evidence="7">
    <location>
        <begin position="199"/>
        <end position="219"/>
    </location>
</feature>
<accession>A0A0D2JM28</accession>
<dbReference type="GO" id="GO:0043190">
    <property type="term" value="C:ATP-binding cassette (ABC) transporter complex"/>
    <property type="evidence" value="ECO:0007669"/>
    <property type="project" value="InterPro"/>
</dbReference>
<comment type="subcellular location">
    <subcellularLocation>
        <location evidence="1">Membrane</location>
        <topology evidence="1">Multi-pass membrane protein</topology>
    </subcellularLocation>
</comment>
<keyword evidence="9" id="KW-1185">Reference proteome</keyword>
<dbReference type="PANTHER" id="PTHR30188">
    <property type="entry name" value="ABC TRANSPORTER PERMEASE PROTEIN-RELATED"/>
    <property type="match status" value="1"/>
</dbReference>
<dbReference type="Pfam" id="PF02405">
    <property type="entry name" value="MlaE"/>
    <property type="match status" value="1"/>
</dbReference>
<keyword evidence="6 7" id="KW-0472">Membrane</keyword>
<evidence type="ECO:0000256" key="2">
    <source>
        <dbReference type="ARBA" id="ARBA00007556"/>
    </source>
</evidence>
<keyword evidence="3" id="KW-0813">Transport</keyword>
<dbReference type="InterPro" id="IPR003453">
    <property type="entry name" value="ABC_MlaE_roteobac"/>
</dbReference>
<evidence type="ECO:0000256" key="4">
    <source>
        <dbReference type="ARBA" id="ARBA00022692"/>
    </source>
</evidence>
<evidence type="ECO:0000313" key="9">
    <source>
        <dbReference type="Proteomes" id="UP000032214"/>
    </source>
</evidence>
<comment type="caution">
    <text evidence="8">The sequence shown here is derived from an EMBL/GenBank/DDBJ whole genome shotgun (WGS) entry which is preliminary data.</text>
</comment>
<dbReference type="GO" id="GO:0005548">
    <property type="term" value="F:phospholipid transporter activity"/>
    <property type="evidence" value="ECO:0007669"/>
    <property type="project" value="TreeGrafter"/>
</dbReference>
<evidence type="ECO:0000256" key="6">
    <source>
        <dbReference type="ARBA" id="ARBA00023136"/>
    </source>
</evidence>
<dbReference type="AlphaFoldDB" id="A0A0D2JM28"/>
<reference evidence="8 9" key="1">
    <citation type="journal article" date="2013" name="Proc. Natl. Acad. Sci. U.S.A.">
        <title>Candidate phylum TM6 genome recovered from a hospital sink biofilm provides genomic insights into this uncultivated phylum.</title>
        <authorList>
            <person name="McLean J.S."/>
            <person name="Lombardo M.J."/>
            <person name="Badger J.H."/>
            <person name="Edlund A."/>
            <person name="Novotny M."/>
            <person name="Yee-Greenbaum J."/>
            <person name="Vyahhi N."/>
            <person name="Hall A.P."/>
            <person name="Yang Y."/>
            <person name="Dupont C.L."/>
            <person name="Ziegler M.G."/>
            <person name="Chitsaz H."/>
            <person name="Allen A.E."/>
            <person name="Yooseph S."/>
            <person name="Tesler G."/>
            <person name="Pevzner P.A."/>
            <person name="Friedman R.M."/>
            <person name="Nealson K.H."/>
            <person name="Venter J.C."/>
            <person name="Lasken R.S."/>
        </authorList>
    </citation>
    <scope>NUCLEOTIDE SEQUENCE [LARGE SCALE GENOMIC DNA]</scope>
    <source>
        <strain evidence="8 9">TM6SC1</strain>
    </source>
</reference>
<keyword evidence="4 7" id="KW-0812">Transmembrane</keyword>
<dbReference type="InterPro" id="IPR030802">
    <property type="entry name" value="Permease_MalE"/>
</dbReference>
<protein>
    <recommendedName>
        <fullName evidence="10">ABC transporter permease</fullName>
    </recommendedName>
</protein>
<evidence type="ECO:0000256" key="5">
    <source>
        <dbReference type="ARBA" id="ARBA00022989"/>
    </source>
</evidence>
<feature type="transmembrane region" description="Helical" evidence="7">
    <location>
        <begin position="158"/>
        <end position="179"/>
    </location>
</feature>
<gene>
    <name evidence="8" type="ORF">J120_00270</name>
</gene>
<name>A0A0D2JM28_9BACT</name>
<comment type="similarity">
    <text evidence="2 7">Belongs to the MlaE permease family.</text>
</comment>
<dbReference type="eggNOG" id="COG0767">
    <property type="taxonomic scope" value="Bacteria"/>
</dbReference>